<feature type="coiled-coil region" evidence="1">
    <location>
        <begin position="368"/>
        <end position="430"/>
    </location>
</feature>
<dbReference type="AlphaFoldDB" id="A0A6M6E2S7"/>
<sequence>MKKELKKMLENEVAYTDIMELALVSDEVKMRIIKEIFGSSNKEEYMKSLILLAVALGSEERCRKDIDDFYNKNEKMLFEYYKESKVGKTFDKSTIKTTEYIKKSFAIILYQEHKKGDRGIPLFIQSLIKKAYKPVISFDMHYGWNEFEHFIDWYKKDKELNALSGLYLDKCCYVLMYIACKKDKLILTTEMMDAVNVQFHRLIANHSLEEINKAKIEFTVGYEDLLEKVTFKNQVSEDVSFIFENIRLLEEGVLLKHHRGARNRREADALYKKMPLTRVISSLTVIMETFGLSSDFLREAKVGNKQLEEMTKFIYVIKNQNDLNERETEIVFVMSLLIYAIATEYNSLREGFYEGLKMKVQEQESKEEEKTAAVEEKYQREIAELQEQLRMANEEKNSLKSRLATSEKEIERLEKKNGRLELELKKAKESDKELLFFREFFFDSQAEELGTEVDEDSVKASIDRLRDLKAVVVGGQSNLIKKMKVVLPHFDYVLESEKGRNLSFVKNRDIVFISSVNNNHNLFDKVVDLTKNTDTKLTYLVKNQNLDILIKDIDKKCEEKLG</sequence>
<protein>
    <submittedName>
        <fullName evidence="2">Uncharacterized protein</fullName>
    </submittedName>
</protein>
<name>A0A6M6E2S7_PRIMG</name>
<accession>A0A6M6E2S7</accession>
<evidence type="ECO:0000256" key="1">
    <source>
        <dbReference type="SAM" id="Coils"/>
    </source>
</evidence>
<evidence type="ECO:0000313" key="3">
    <source>
        <dbReference type="Proteomes" id="UP000501076"/>
    </source>
</evidence>
<dbReference type="Proteomes" id="UP000501076">
    <property type="component" value="Plasmid pFDU301A"/>
</dbReference>
<keyword evidence="1" id="KW-0175">Coiled coil</keyword>
<proteinExistence type="predicted"/>
<dbReference type="EMBL" id="CP045273">
    <property type="protein sequence ID" value="QJX79964.1"/>
    <property type="molecule type" value="Genomic_DNA"/>
</dbReference>
<reference evidence="2 3" key="1">
    <citation type="submission" date="2019-10" db="EMBL/GenBank/DDBJ databases">
        <title>Complete genome sequences for adaption low water activity.</title>
        <authorList>
            <person name="Zhao L."/>
            <person name="Zhong J."/>
        </authorList>
    </citation>
    <scope>NUCLEOTIDE SEQUENCE [LARGE SCALE GENOMIC DNA]</scope>
    <source>
        <strain evidence="2 3">FDU301</strain>
        <plasmid evidence="3">pfdu301a</plasmid>
    </source>
</reference>
<gene>
    <name evidence="2" type="ORF">FDZ14_28080</name>
</gene>
<dbReference type="RefSeq" id="WP_171777946.1">
    <property type="nucleotide sequence ID" value="NZ_CP045273.1"/>
</dbReference>
<keyword evidence="2" id="KW-0614">Plasmid</keyword>
<geneLocation type="plasmid" evidence="3">
    <name>pfdu301a</name>
</geneLocation>
<evidence type="ECO:0000313" key="2">
    <source>
        <dbReference type="EMBL" id="QJX79964.1"/>
    </source>
</evidence>
<organism evidence="2 3">
    <name type="scientific">Priestia megaterium</name>
    <name type="common">Bacillus megaterium</name>
    <dbReference type="NCBI Taxonomy" id="1404"/>
    <lineage>
        <taxon>Bacteria</taxon>
        <taxon>Bacillati</taxon>
        <taxon>Bacillota</taxon>
        <taxon>Bacilli</taxon>
        <taxon>Bacillales</taxon>
        <taxon>Bacillaceae</taxon>
        <taxon>Priestia</taxon>
    </lineage>
</organism>